<dbReference type="Proteomes" id="UP000274694">
    <property type="component" value="Unassembled WGS sequence"/>
</dbReference>
<dbReference type="InterPro" id="IPR000792">
    <property type="entry name" value="Tscrpt_reg_LuxR_C"/>
</dbReference>
<reference evidence="7 8" key="1">
    <citation type="submission" date="2018-05" db="EMBL/GenBank/DDBJ databases">
        <title>Micromonospora from Atacama Desert.</title>
        <authorList>
            <person name="Carro L."/>
            <person name="Goodfellow M."/>
            <person name="Klenk H.-P."/>
        </authorList>
    </citation>
    <scope>NUCLEOTIDE SEQUENCE [LARGE SCALE GENOMIC DNA]</scope>
    <source>
        <strain evidence="7 8">LB41</strain>
    </source>
</reference>
<dbReference type="GeneID" id="91359001"/>
<keyword evidence="5" id="KW-0804">Transcription</keyword>
<organism evidence="7 8">
    <name type="scientific">Micromonospora chalcea</name>
    <dbReference type="NCBI Taxonomy" id="1874"/>
    <lineage>
        <taxon>Bacteria</taxon>
        <taxon>Bacillati</taxon>
        <taxon>Actinomycetota</taxon>
        <taxon>Actinomycetes</taxon>
        <taxon>Micromonosporales</taxon>
        <taxon>Micromonosporaceae</taxon>
        <taxon>Micromonospora</taxon>
    </lineage>
</organism>
<dbReference type="Gene3D" id="1.10.10.10">
    <property type="entry name" value="Winged helix-like DNA-binding domain superfamily/Winged helix DNA-binding domain"/>
    <property type="match status" value="1"/>
</dbReference>
<dbReference type="InterPro" id="IPR036388">
    <property type="entry name" value="WH-like_DNA-bd_sf"/>
</dbReference>
<dbReference type="PANTHER" id="PTHR43133:SF8">
    <property type="entry name" value="RNA POLYMERASE SIGMA FACTOR HI_1459-RELATED"/>
    <property type="match status" value="1"/>
</dbReference>
<proteinExistence type="inferred from homology"/>
<evidence type="ECO:0000256" key="4">
    <source>
        <dbReference type="ARBA" id="ARBA00023125"/>
    </source>
</evidence>
<dbReference type="SUPFAM" id="SSF88659">
    <property type="entry name" value="Sigma3 and sigma4 domains of RNA polymerase sigma factors"/>
    <property type="match status" value="1"/>
</dbReference>
<evidence type="ECO:0000256" key="5">
    <source>
        <dbReference type="ARBA" id="ARBA00023163"/>
    </source>
</evidence>
<dbReference type="InterPro" id="IPR014284">
    <property type="entry name" value="RNA_pol_sigma-70_dom"/>
</dbReference>
<accession>A0ABX9YDE0</accession>
<evidence type="ECO:0000313" key="8">
    <source>
        <dbReference type="Proteomes" id="UP000274694"/>
    </source>
</evidence>
<name>A0ABX9YDE0_MICCH</name>
<comment type="similarity">
    <text evidence="1">Belongs to the sigma-70 factor family. ECF subfamily.</text>
</comment>
<keyword evidence="4" id="KW-0238">DNA-binding</keyword>
<evidence type="ECO:0000259" key="6">
    <source>
        <dbReference type="SMART" id="SM00421"/>
    </source>
</evidence>
<keyword evidence="2" id="KW-0805">Transcription regulation</keyword>
<dbReference type="InterPro" id="IPR013324">
    <property type="entry name" value="RNA_pol_sigma_r3/r4-like"/>
</dbReference>
<dbReference type="SUPFAM" id="SSF88946">
    <property type="entry name" value="Sigma2 domain of RNA polymerase sigma factors"/>
    <property type="match status" value="1"/>
</dbReference>
<dbReference type="SMART" id="SM00421">
    <property type="entry name" value="HTH_LUXR"/>
    <property type="match status" value="1"/>
</dbReference>
<sequence>MTDIKGTAALTPDPDDNDALREAEAARLKAVHDREFAEFTEGSYHTVERILRARCRDRQAVEDALHEAFLHGRVEWSKLRDHVRPIGWIVRTARFKMLKDHDRRLREAAVAPEDLPPSSHSDIADAWEAQETLRGWLHQLPVRHAEVFQMSKEGFSNQEIARILGLTENSVRSYKAAAKKELCELAEKAGFTRSESERRQGAGRGSR</sequence>
<dbReference type="InterPro" id="IPR013249">
    <property type="entry name" value="RNA_pol_sigma70_r4_t2"/>
</dbReference>
<evidence type="ECO:0000313" key="7">
    <source>
        <dbReference type="EMBL" id="RQW97698.1"/>
    </source>
</evidence>
<comment type="caution">
    <text evidence="7">The sequence shown here is derived from an EMBL/GenBank/DDBJ whole genome shotgun (WGS) entry which is preliminary data.</text>
</comment>
<evidence type="ECO:0000256" key="1">
    <source>
        <dbReference type="ARBA" id="ARBA00010641"/>
    </source>
</evidence>
<gene>
    <name evidence="7" type="ORF">DLJ60_02405</name>
</gene>
<protein>
    <submittedName>
        <fullName evidence="7">RNA polymerase subunit sigma</fullName>
    </submittedName>
</protein>
<dbReference type="RefSeq" id="WP_113972225.1">
    <property type="nucleotide sequence ID" value="NZ_CADEAV010000001.1"/>
</dbReference>
<dbReference type="EMBL" id="QGTA01000088">
    <property type="protein sequence ID" value="RQW97698.1"/>
    <property type="molecule type" value="Genomic_DNA"/>
</dbReference>
<keyword evidence="3" id="KW-0731">Sigma factor</keyword>
<dbReference type="InterPro" id="IPR013325">
    <property type="entry name" value="RNA_pol_sigma_r2"/>
</dbReference>
<dbReference type="PANTHER" id="PTHR43133">
    <property type="entry name" value="RNA POLYMERASE ECF-TYPE SIGMA FACTO"/>
    <property type="match status" value="1"/>
</dbReference>
<dbReference type="NCBIfam" id="TIGR02937">
    <property type="entry name" value="sigma70-ECF"/>
    <property type="match status" value="1"/>
</dbReference>
<dbReference type="Pfam" id="PF08281">
    <property type="entry name" value="Sigma70_r4_2"/>
    <property type="match status" value="1"/>
</dbReference>
<evidence type="ECO:0000256" key="2">
    <source>
        <dbReference type="ARBA" id="ARBA00023015"/>
    </source>
</evidence>
<dbReference type="Gene3D" id="1.10.1740.10">
    <property type="match status" value="1"/>
</dbReference>
<feature type="domain" description="HTH luxR-type" evidence="6">
    <location>
        <begin position="137"/>
        <end position="189"/>
    </location>
</feature>
<keyword evidence="8" id="KW-1185">Reference proteome</keyword>
<evidence type="ECO:0000256" key="3">
    <source>
        <dbReference type="ARBA" id="ARBA00023082"/>
    </source>
</evidence>
<dbReference type="InterPro" id="IPR039425">
    <property type="entry name" value="RNA_pol_sigma-70-like"/>
</dbReference>